<evidence type="ECO:0000256" key="3">
    <source>
        <dbReference type="SAM" id="MobiDB-lite"/>
    </source>
</evidence>
<dbReference type="SMART" id="SM00448">
    <property type="entry name" value="REC"/>
    <property type="match status" value="1"/>
</dbReference>
<name>A0A3E0LMV8_9CHRO</name>
<evidence type="ECO:0000259" key="4">
    <source>
        <dbReference type="PROSITE" id="PS50110"/>
    </source>
</evidence>
<dbReference type="SUPFAM" id="SSF52172">
    <property type="entry name" value="CheY-like"/>
    <property type="match status" value="1"/>
</dbReference>
<accession>A0A3E0LMV8</accession>
<dbReference type="InterPro" id="IPR011006">
    <property type="entry name" value="CheY-like_superfamily"/>
</dbReference>
<dbReference type="PANTHER" id="PTHR44591">
    <property type="entry name" value="STRESS RESPONSE REGULATOR PROTEIN 1"/>
    <property type="match status" value="1"/>
</dbReference>
<evidence type="ECO:0000313" key="6">
    <source>
        <dbReference type="Proteomes" id="UP000257002"/>
    </source>
</evidence>
<dbReference type="Gene3D" id="3.40.50.2300">
    <property type="match status" value="1"/>
</dbReference>
<gene>
    <name evidence="5" type="ORF">DWQ51_18535</name>
</gene>
<comment type="caution">
    <text evidence="2">Lacks conserved residue(s) required for the propagation of feature annotation.</text>
</comment>
<protein>
    <submittedName>
        <fullName evidence="5">Response regulator</fullName>
    </submittedName>
</protein>
<keyword evidence="1" id="KW-0597">Phosphoprotein</keyword>
<dbReference type="Proteomes" id="UP000257002">
    <property type="component" value="Unassembled WGS sequence"/>
</dbReference>
<dbReference type="PANTHER" id="PTHR44591:SF3">
    <property type="entry name" value="RESPONSE REGULATORY DOMAIN-CONTAINING PROTEIN"/>
    <property type="match status" value="1"/>
</dbReference>
<proteinExistence type="predicted"/>
<dbReference type="AlphaFoldDB" id="A0A3E0LMV8"/>
<organism evidence="5 6">
    <name type="scientific">Microcystis wesenbergii TW10</name>
    <dbReference type="NCBI Taxonomy" id="2060474"/>
    <lineage>
        <taxon>Bacteria</taxon>
        <taxon>Bacillati</taxon>
        <taxon>Cyanobacteriota</taxon>
        <taxon>Cyanophyceae</taxon>
        <taxon>Oscillatoriophycideae</taxon>
        <taxon>Chroococcales</taxon>
        <taxon>Microcystaceae</taxon>
        <taxon>Microcystis</taxon>
    </lineage>
</organism>
<sequence>MTIARNLYPYAQRGWLRLVDNLRTSGGDSQGKLIPSPRILFIDDDPSIREKVGIICENYNYSCSILGDNLEYLGQAVALKPALILCAIALPKLDGYQLCHLWRQTKTLRHTPIILLTSQEGLLARVKAKMVGATDYLSKPFSENELLLLLEKYVQGDRGVGSGETGEKADGVAADGFKITDS</sequence>
<dbReference type="EMBL" id="QQWD01000025">
    <property type="protein sequence ID" value="REJ48686.1"/>
    <property type="molecule type" value="Genomic_DNA"/>
</dbReference>
<comment type="caution">
    <text evidence="5">The sequence shown here is derived from an EMBL/GenBank/DDBJ whole genome shotgun (WGS) entry which is preliminary data.</text>
</comment>
<feature type="region of interest" description="Disordered" evidence="3">
    <location>
        <begin position="159"/>
        <end position="182"/>
    </location>
</feature>
<dbReference type="PROSITE" id="PS50110">
    <property type="entry name" value="RESPONSE_REGULATORY"/>
    <property type="match status" value="1"/>
</dbReference>
<dbReference type="GO" id="GO:0000160">
    <property type="term" value="P:phosphorelay signal transduction system"/>
    <property type="evidence" value="ECO:0007669"/>
    <property type="project" value="InterPro"/>
</dbReference>
<dbReference type="InterPro" id="IPR050595">
    <property type="entry name" value="Bact_response_regulator"/>
</dbReference>
<reference evidence="5 6" key="1">
    <citation type="submission" date="2017-10" db="EMBL/GenBank/DDBJ databases">
        <title>A large-scale comparative metagenomic study reveals the eutrophication-driven functional interactions in six Microcystis-epibionts communities.</title>
        <authorList>
            <person name="Li Q."/>
            <person name="Lin F."/>
        </authorList>
    </citation>
    <scope>NUCLEOTIDE SEQUENCE [LARGE SCALE GENOMIC DNA]</scope>
    <source>
        <strain evidence="5">TW10</strain>
    </source>
</reference>
<evidence type="ECO:0000313" key="5">
    <source>
        <dbReference type="EMBL" id="REJ48686.1"/>
    </source>
</evidence>
<dbReference type="Pfam" id="PF00072">
    <property type="entry name" value="Response_reg"/>
    <property type="match status" value="1"/>
</dbReference>
<dbReference type="InterPro" id="IPR001789">
    <property type="entry name" value="Sig_transdc_resp-reg_receiver"/>
</dbReference>
<feature type="domain" description="Response regulatory" evidence="4">
    <location>
        <begin position="38"/>
        <end position="154"/>
    </location>
</feature>
<evidence type="ECO:0000256" key="1">
    <source>
        <dbReference type="ARBA" id="ARBA00022553"/>
    </source>
</evidence>
<evidence type="ECO:0000256" key="2">
    <source>
        <dbReference type="PROSITE-ProRule" id="PRU00169"/>
    </source>
</evidence>